<evidence type="ECO:0000256" key="12">
    <source>
        <dbReference type="SAM" id="SignalP"/>
    </source>
</evidence>
<comment type="subcellular location">
    <subcellularLocation>
        <location evidence="1 10">Cell outer membrane</location>
        <topology evidence="1 10">Multi-pass membrane protein</topology>
    </subcellularLocation>
</comment>
<feature type="signal peptide" evidence="12">
    <location>
        <begin position="1"/>
        <end position="30"/>
    </location>
</feature>
<proteinExistence type="inferred from homology"/>
<dbReference type="CDD" id="cd01347">
    <property type="entry name" value="ligand_gated_channel"/>
    <property type="match status" value="1"/>
</dbReference>
<dbReference type="InterPro" id="IPR012910">
    <property type="entry name" value="Plug_dom"/>
</dbReference>
<keyword evidence="4 10" id="KW-1134">Transmembrane beta strand</keyword>
<evidence type="ECO:0000256" key="6">
    <source>
        <dbReference type="ARBA" id="ARBA00023077"/>
    </source>
</evidence>
<keyword evidence="6 11" id="KW-0798">TonB box</keyword>
<evidence type="ECO:0000256" key="1">
    <source>
        <dbReference type="ARBA" id="ARBA00004571"/>
    </source>
</evidence>
<reference evidence="15 16" key="1">
    <citation type="submission" date="2022-10" db="EMBL/GenBank/DDBJ databases">
        <title>Janthinobacterium sp. hw3 Genome sequencing.</title>
        <authorList>
            <person name="Park S."/>
        </authorList>
    </citation>
    <scope>NUCLEOTIDE SEQUENCE [LARGE SCALE GENOMIC DNA]</scope>
    <source>
        <strain evidence="16">hw3</strain>
    </source>
</reference>
<evidence type="ECO:0000256" key="8">
    <source>
        <dbReference type="ARBA" id="ARBA00023170"/>
    </source>
</evidence>
<evidence type="ECO:0000256" key="5">
    <source>
        <dbReference type="ARBA" id="ARBA00022692"/>
    </source>
</evidence>
<keyword evidence="5 10" id="KW-0812">Transmembrane</keyword>
<evidence type="ECO:0000256" key="4">
    <source>
        <dbReference type="ARBA" id="ARBA00022452"/>
    </source>
</evidence>
<keyword evidence="16" id="KW-1185">Reference proteome</keyword>
<comment type="caution">
    <text evidence="15">The sequence shown here is derived from an EMBL/GenBank/DDBJ whole genome shotgun (WGS) entry which is preliminary data.</text>
</comment>
<dbReference type="InterPro" id="IPR037066">
    <property type="entry name" value="Plug_dom_sf"/>
</dbReference>
<dbReference type="PANTHER" id="PTHR47234">
    <property type="match status" value="1"/>
</dbReference>
<dbReference type="Proteomes" id="UP001221208">
    <property type="component" value="Unassembled WGS sequence"/>
</dbReference>
<dbReference type="SUPFAM" id="SSF56935">
    <property type="entry name" value="Porins"/>
    <property type="match status" value="1"/>
</dbReference>
<dbReference type="InterPro" id="IPR006311">
    <property type="entry name" value="TAT_signal"/>
</dbReference>
<evidence type="ECO:0000256" key="3">
    <source>
        <dbReference type="ARBA" id="ARBA00022448"/>
    </source>
</evidence>
<dbReference type="RefSeq" id="WP_273669947.1">
    <property type="nucleotide sequence ID" value="NZ_JAQQXR010000002.1"/>
</dbReference>
<evidence type="ECO:0000259" key="13">
    <source>
        <dbReference type="Pfam" id="PF00593"/>
    </source>
</evidence>
<dbReference type="PROSITE" id="PS52016">
    <property type="entry name" value="TONB_DEPENDENT_REC_3"/>
    <property type="match status" value="1"/>
</dbReference>
<protein>
    <submittedName>
        <fullName evidence="15">TonB-dependent receptor</fullName>
    </submittedName>
</protein>
<accession>A0ABT5JX01</accession>
<evidence type="ECO:0000313" key="16">
    <source>
        <dbReference type="Proteomes" id="UP001221208"/>
    </source>
</evidence>
<keyword evidence="7 10" id="KW-0472">Membrane</keyword>
<organism evidence="15 16">
    <name type="scientific">Janthinobacterium fluminis</name>
    <dbReference type="NCBI Taxonomy" id="2987524"/>
    <lineage>
        <taxon>Bacteria</taxon>
        <taxon>Pseudomonadati</taxon>
        <taxon>Pseudomonadota</taxon>
        <taxon>Betaproteobacteria</taxon>
        <taxon>Burkholderiales</taxon>
        <taxon>Oxalobacteraceae</taxon>
        <taxon>Janthinobacterium</taxon>
    </lineage>
</organism>
<keyword evidence="9 10" id="KW-0998">Cell outer membrane</keyword>
<dbReference type="PROSITE" id="PS51318">
    <property type="entry name" value="TAT"/>
    <property type="match status" value="1"/>
</dbReference>
<feature type="domain" description="TonB-dependent receptor plug" evidence="14">
    <location>
        <begin position="56"/>
        <end position="168"/>
    </location>
</feature>
<dbReference type="InterPro" id="IPR039426">
    <property type="entry name" value="TonB-dep_rcpt-like"/>
</dbReference>
<gene>
    <name evidence="15" type="ORF">OIK44_06645</name>
</gene>
<evidence type="ECO:0000256" key="10">
    <source>
        <dbReference type="PROSITE-ProRule" id="PRU01360"/>
    </source>
</evidence>
<feature type="chain" id="PRO_5046233115" evidence="12">
    <location>
        <begin position="31"/>
        <end position="890"/>
    </location>
</feature>
<dbReference type="PANTHER" id="PTHR47234:SF2">
    <property type="entry name" value="TONB-DEPENDENT RECEPTOR"/>
    <property type="match status" value="1"/>
</dbReference>
<evidence type="ECO:0000256" key="11">
    <source>
        <dbReference type="RuleBase" id="RU003357"/>
    </source>
</evidence>
<dbReference type="Pfam" id="PF00593">
    <property type="entry name" value="TonB_dep_Rec_b-barrel"/>
    <property type="match status" value="1"/>
</dbReference>
<dbReference type="InterPro" id="IPR000531">
    <property type="entry name" value="Beta-barrel_TonB"/>
</dbReference>
<evidence type="ECO:0000256" key="2">
    <source>
        <dbReference type="ARBA" id="ARBA00009810"/>
    </source>
</evidence>
<evidence type="ECO:0000313" key="15">
    <source>
        <dbReference type="EMBL" id="MDC8757265.1"/>
    </source>
</evidence>
<feature type="domain" description="TonB-dependent receptor-like beta-barrel" evidence="13">
    <location>
        <begin position="394"/>
        <end position="852"/>
    </location>
</feature>
<keyword evidence="8 15" id="KW-0675">Receptor</keyword>
<evidence type="ECO:0000256" key="9">
    <source>
        <dbReference type="ARBA" id="ARBA00023237"/>
    </source>
</evidence>
<keyword evidence="12" id="KW-0732">Signal</keyword>
<dbReference type="Pfam" id="PF07715">
    <property type="entry name" value="Plug"/>
    <property type="match status" value="1"/>
</dbReference>
<name>A0ABT5JX01_9BURK</name>
<keyword evidence="3 10" id="KW-0813">Transport</keyword>
<comment type="similarity">
    <text evidence="2 10 11">Belongs to the TonB-dependent receptor family.</text>
</comment>
<evidence type="ECO:0000259" key="14">
    <source>
        <dbReference type="Pfam" id="PF07715"/>
    </source>
</evidence>
<dbReference type="InterPro" id="IPR036942">
    <property type="entry name" value="Beta-barrel_TonB_sf"/>
</dbReference>
<dbReference type="Gene3D" id="2.40.170.20">
    <property type="entry name" value="TonB-dependent receptor, beta-barrel domain"/>
    <property type="match status" value="1"/>
</dbReference>
<evidence type="ECO:0000256" key="7">
    <source>
        <dbReference type="ARBA" id="ARBA00023136"/>
    </source>
</evidence>
<sequence>MRPSPLSRSRRGLCAGAACGLALLAPAAPAQDAPAQDAPMQRVEITGSSIKRLAAQTALPITTIRAEDFAKQGLTTAQEVLNTIPMNQSSTGASQSVGSGTGGRAVADLRGLGGDKTLVLLNGRRLANHPFNADTVDLNILPVAALERVEVLRDGASAIYGTDAIGGVINFITKRSVQGGAVAAELYAPQRPGGGDEQRFNLSGGFGDLATDGYNLFGVFDVHHQGALPAAARRFSRTGVRPERGVSQTSGTPFPANFFSDNGIAGNPGYLGGCLPPASIPNPDTSRLTCRFDYSSFVDDLPATRQETVLGRASYKLGADHTAALEWLHSRSTNTSAVAPPPLAPPDVQLIMHASSPYYPGGSAGVPAVAGLGGEDLTLSWRPLVTGKRRQFDTSISDRVVLSLDGALHGWDYNSALSHSISRARSTFTGGYVIDARIVEGIGQGILNPFGAQDAAGAAFLADSLLLGKFLDAKMSSSALDFKASRDLTTLPGGPLGFAVGAEWRHDKARYLVDRALASQASSSGYSEALDQFGSRNIGAVFGELNVPVLKGLELNLALRHDRYSDVGGSTNPKVSLRYQPGAQVLLRASYNRGFRAPTLFDLHGPQTSTNTSDTYDDPLLCPGGTAVPGANPNVVCQQQQKVRQGGNPEVRPEKSKTYSIGVAIEPVRDLTLSLDYWNIKLRDQINFLAEQTIFADYAKYRDLFHYSADGRQLDYVLDITQNLGEVHTRGVDVSVNWRLPKNRFGSFTLQADGTYVDKYDYQNERGGPFTANAGIYADATPVFRWRHNILLAWSLGKWNINLGNRYLSGYTDQNAVDAAFKQRVGAYSTWSLSGSYTGIKNVELTAGVKNLTDREPPYTNQQTTFQQGYDPRYTDPLGRTFYVRGKYSF</sequence>
<dbReference type="EMBL" id="JAQQXR010000002">
    <property type="protein sequence ID" value="MDC8757265.1"/>
    <property type="molecule type" value="Genomic_DNA"/>
</dbReference>
<dbReference type="Gene3D" id="2.170.130.10">
    <property type="entry name" value="TonB-dependent receptor, plug domain"/>
    <property type="match status" value="1"/>
</dbReference>